<evidence type="ECO:0000256" key="9">
    <source>
        <dbReference type="ARBA" id="ARBA00022833"/>
    </source>
</evidence>
<dbReference type="Pfam" id="PF06831">
    <property type="entry name" value="H2TH"/>
    <property type="match status" value="1"/>
</dbReference>
<dbReference type="SUPFAM" id="SSF81624">
    <property type="entry name" value="N-terminal domain of MutM-like DNA repair proteins"/>
    <property type="match status" value="1"/>
</dbReference>
<keyword evidence="9" id="KW-0862">Zinc</keyword>
<evidence type="ECO:0000256" key="2">
    <source>
        <dbReference type="ARBA" id="ARBA00001947"/>
    </source>
</evidence>
<dbReference type="InterPro" id="IPR010979">
    <property type="entry name" value="Ribosomal_uS13-like_H2TH"/>
</dbReference>
<dbReference type="NCBIfam" id="TIGR00577">
    <property type="entry name" value="fpg"/>
    <property type="match status" value="1"/>
</dbReference>
<evidence type="ECO:0000256" key="16">
    <source>
        <dbReference type="PROSITE-ProRule" id="PRU00391"/>
    </source>
</evidence>
<dbReference type="InterPro" id="IPR000214">
    <property type="entry name" value="Znf_DNA_glyclase/AP_lyase"/>
</dbReference>
<dbReference type="SUPFAM" id="SSF57716">
    <property type="entry name" value="Glucocorticoid receptor-like (DNA-binding domain)"/>
    <property type="match status" value="1"/>
</dbReference>
<reference evidence="19 20" key="1">
    <citation type="journal article" date="2016" name="Nat. Commun.">
        <title>Thousands of microbial genomes shed light on interconnected biogeochemical processes in an aquifer system.</title>
        <authorList>
            <person name="Anantharaman K."/>
            <person name="Brown C.T."/>
            <person name="Hug L.A."/>
            <person name="Sharon I."/>
            <person name="Castelle C.J."/>
            <person name="Probst A.J."/>
            <person name="Thomas B.C."/>
            <person name="Singh A."/>
            <person name="Wilkins M.J."/>
            <person name="Karaoz U."/>
            <person name="Brodie E.L."/>
            <person name="Williams K.H."/>
            <person name="Hubbard S.S."/>
            <person name="Banfield J.F."/>
        </authorList>
    </citation>
    <scope>NUCLEOTIDE SEQUENCE [LARGE SCALE GENOMIC DNA]</scope>
</reference>
<dbReference type="PROSITE" id="PS51066">
    <property type="entry name" value="ZF_FPG_2"/>
    <property type="match status" value="1"/>
</dbReference>
<evidence type="ECO:0000256" key="3">
    <source>
        <dbReference type="ARBA" id="ARBA00009409"/>
    </source>
</evidence>
<dbReference type="GO" id="GO:0006284">
    <property type="term" value="P:base-excision repair"/>
    <property type="evidence" value="ECO:0007669"/>
    <property type="project" value="InterPro"/>
</dbReference>
<dbReference type="GO" id="GO:0008270">
    <property type="term" value="F:zinc ion binding"/>
    <property type="evidence" value="ECO:0007669"/>
    <property type="project" value="UniProtKB-KW"/>
</dbReference>
<evidence type="ECO:0000313" key="19">
    <source>
        <dbReference type="EMBL" id="OGI85822.1"/>
    </source>
</evidence>
<evidence type="ECO:0000256" key="15">
    <source>
        <dbReference type="ARBA" id="ARBA00044632"/>
    </source>
</evidence>
<proteinExistence type="inferred from homology"/>
<dbReference type="Proteomes" id="UP000179352">
    <property type="component" value="Unassembled WGS sequence"/>
</dbReference>
<comment type="caution">
    <text evidence="19">The sequence shown here is derived from an EMBL/GenBank/DDBJ whole genome shotgun (WGS) entry which is preliminary data.</text>
</comment>
<feature type="domain" description="Formamidopyrimidine-DNA glycosylase catalytic" evidence="18">
    <location>
        <begin position="2"/>
        <end position="138"/>
    </location>
</feature>
<sequence length="303" mass="34937">MPELPEVETTTRGLRRTIVGLTIKDVWTDLATKDKRKKDTVSNPKYFKFFKKEIRSKKVLSVERRAKNILINISGGYTVLVHLKMTGHLLYGKYKFKENRWMPDEHGPLHDPFNRFVHVVFTFSNKKHLAFSDARKFGKITLLDTRTMHEGKHLNNIGPEPLEKNFTLEKFKERLTLGGKRKIKTVLMDQSVIAGIGNIYSDEILYRAGVHPDSLPGKIPAFLNKKMWTAMKEILAKGIDFGGDSMSDYRNIKGLPGKFQFHHQAYMRTGEECEKRGCNGKIKRKVINGRSSHFCDIHQQLYA</sequence>
<evidence type="ECO:0000256" key="5">
    <source>
        <dbReference type="ARBA" id="ARBA00022723"/>
    </source>
</evidence>
<keyword evidence="12" id="KW-0456">Lyase</keyword>
<comment type="catalytic activity">
    <reaction evidence="15">
        <text>2'-deoxyribonucleotide-(2'-deoxyribose 5'-phosphate)-2'-deoxyribonucleotide-DNA = a 3'-end 2'-deoxyribonucleotide-(2,3-dehydro-2,3-deoxyribose 5'-phosphate)-DNA + a 5'-end 5'-phospho-2'-deoxyribonucleoside-DNA + H(+)</text>
        <dbReference type="Rhea" id="RHEA:66592"/>
        <dbReference type="Rhea" id="RHEA-COMP:13180"/>
        <dbReference type="Rhea" id="RHEA-COMP:16897"/>
        <dbReference type="Rhea" id="RHEA-COMP:17067"/>
        <dbReference type="ChEBI" id="CHEBI:15378"/>
        <dbReference type="ChEBI" id="CHEBI:136412"/>
        <dbReference type="ChEBI" id="CHEBI:157695"/>
        <dbReference type="ChEBI" id="CHEBI:167181"/>
        <dbReference type="EC" id="4.2.99.18"/>
    </reaction>
</comment>
<dbReference type="GO" id="GO:0003684">
    <property type="term" value="F:damaged DNA binding"/>
    <property type="evidence" value="ECO:0007669"/>
    <property type="project" value="InterPro"/>
</dbReference>
<dbReference type="PANTHER" id="PTHR22993">
    <property type="entry name" value="FORMAMIDOPYRIMIDINE-DNA GLYCOSYLASE"/>
    <property type="match status" value="1"/>
</dbReference>
<keyword evidence="11" id="KW-0234">DNA repair</keyword>
<protein>
    <submittedName>
        <fullName evidence="19">DNA-formamidopyrimidine glycosylase</fullName>
    </submittedName>
</protein>
<keyword evidence="5" id="KW-0479">Metal-binding</keyword>
<evidence type="ECO:0000313" key="20">
    <source>
        <dbReference type="Proteomes" id="UP000179352"/>
    </source>
</evidence>
<evidence type="ECO:0000256" key="13">
    <source>
        <dbReference type="ARBA" id="ARBA00023268"/>
    </source>
</evidence>
<dbReference type="FunFam" id="1.10.8.50:FF:000003">
    <property type="entry name" value="Formamidopyrimidine-DNA glycosylase"/>
    <property type="match status" value="1"/>
</dbReference>
<evidence type="ECO:0000256" key="1">
    <source>
        <dbReference type="ARBA" id="ARBA00001668"/>
    </source>
</evidence>
<evidence type="ECO:0000256" key="12">
    <source>
        <dbReference type="ARBA" id="ARBA00023239"/>
    </source>
</evidence>
<dbReference type="InterPro" id="IPR012319">
    <property type="entry name" value="FPG_cat"/>
</dbReference>
<name>A0A1F6WVC1_9BACT</name>
<keyword evidence="14" id="KW-0326">Glycosidase</keyword>
<evidence type="ECO:0000256" key="8">
    <source>
        <dbReference type="ARBA" id="ARBA00022801"/>
    </source>
</evidence>
<dbReference type="Gene3D" id="1.10.8.50">
    <property type="match status" value="1"/>
</dbReference>
<dbReference type="STRING" id="1801770.A3A01_00450"/>
<gene>
    <name evidence="19" type="ORF">A3A01_00450</name>
</gene>
<evidence type="ECO:0000259" key="18">
    <source>
        <dbReference type="PROSITE" id="PS51068"/>
    </source>
</evidence>
<keyword evidence="8" id="KW-0378">Hydrolase</keyword>
<keyword evidence="7 16" id="KW-0863">Zinc-finger</keyword>
<comment type="cofactor">
    <cofactor evidence="2">
        <name>Zn(2+)</name>
        <dbReference type="ChEBI" id="CHEBI:29105"/>
    </cofactor>
</comment>
<evidence type="ECO:0000256" key="14">
    <source>
        <dbReference type="ARBA" id="ARBA00023295"/>
    </source>
</evidence>
<dbReference type="PROSITE" id="PS51068">
    <property type="entry name" value="FPG_CAT"/>
    <property type="match status" value="1"/>
</dbReference>
<dbReference type="SMART" id="SM01232">
    <property type="entry name" value="H2TH"/>
    <property type="match status" value="1"/>
</dbReference>
<accession>A0A1F6WVC1</accession>
<dbReference type="EMBL" id="MFUU01000017">
    <property type="protein sequence ID" value="OGI85822.1"/>
    <property type="molecule type" value="Genomic_DNA"/>
</dbReference>
<feature type="domain" description="FPG-type" evidence="17">
    <location>
        <begin position="264"/>
        <end position="300"/>
    </location>
</feature>
<dbReference type="PANTHER" id="PTHR22993:SF9">
    <property type="entry name" value="FORMAMIDOPYRIMIDINE-DNA GLYCOSYLASE"/>
    <property type="match status" value="1"/>
</dbReference>
<dbReference type="NCBIfam" id="NF002211">
    <property type="entry name" value="PRK01103.1"/>
    <property type="match status" value="1"/>
</dbReference>
<dbReference type="InterPro" id="IPR015886">
    <property type="entry name" value="H2TH_FPG"/>
</dbReference>
<dbReference type="CDD" id="cd08966">
    <property type="entry name" value="EcFpg-like_N"/>
    <property type="match status" value="1"/>
</dbReference>
<organism evidence="19 20">
    <name type="scientific">Candidatus Nomurabacteria bacterium RIFCSPLOWO2_01_FULL_39_17</name>
    <dbReference type="NCBI Taxonomy" id="1801770"/>
    <lineage>
        <taxon>Bacteria</taxon>
        <taxon>Candidatus Nomuraibacteriota</taxon>
    </lineage>
</organism>
<dbReference type="GO" id="GO:0034039">
    <property type="term" value="F:8-oxo-7,8-dihydroguanine DNA N-glycosylase activity"/>
    <property type="evidence" value="ECO:0007669"/>
    <property type="project" value="TreeGrafter"/>
</dbReference>
<evidence type="ECO:0000259" key="17">
    <source>
        <dbReference type="PROSITE" id="PS51066"/>
    </source>
</evidence>
<evidence type="ECO:0000256" key="10">
    <source>
        <dbReference type="ARBA" id="ARBA00023125"/>
    </source>
</evidence>
<dbReference type="Gene3D" id="3.20.190.10">
    <property type="entry name" value="MutM-like, N-terminal"/>
    <property type="match status" value="1"/>
</dbReference>
<dbReference type="InterPro" id="IPR020629">
    <property type="entry name" value="FPG_Glyclase"/>
</dbReference>
<evidence type="ECO:0000256" key="4">
    <source>
        <dbReference type="ARBA" id="ARBA00011245"/>
    </source>
</evidence>
<evidence type="ECO:0000256" key="6">
    <source>
        <dbReference type="ARBA" id="ARBA00022763"/>
    </source>
</evidence>
<keyword evidence="13" id="KW-0511">Multifunctional enzyme</keyword>
<dbReference type="GO" id="GO:0140078">
    <property type="term" value="F:class I DNA-(apurinic or apyrimidinic site) endonuclease activity"/>
    <property type="evidence" value="ECO:0007669"/>
    <property type="project" value="UniProtKB-EC"/>
</dbReference>
<keyword evidence="10" id="KW-0238">DNA-binding</keyword>
<evidence type="ECO:0000256" key="7">
    <source>
        <dbReference type="ARBA" id="ARBA00022771"/>
    </source>
</evidence>
<dbReference type="InterPro" id="IPR035937">
    <property type="entry name" value="FPG_N"/>
</dbReference>
<dbReference type="Pfam" id="PF01149">
    <property type="entry name" value="Fapy_DNA_glyco"/>
    <property type="match status" value="1"/>
</dbReference>
<comment type="similarity">
    <text evidence="3">Belongs to the FPG family.</text>
</comment>
<comment type="subunit">
    <text evidence="4">Monomer.</text>
</comment>
<dbReference type="SUPFAM" id="SSF46946">
    <property type="entry name" value="S13-like H2TH domain"/>
    <property type="match status" value="1"/>
</dbReference>
<dbReference type="SMART" id="SM00898">
    <property type="entry name" value="Fapy_DNA_glyco"/>
    <property type="match status" value="1"/>
</dbReference>
<evidence type="ECO:0000256" key="11">
    <source>
        <dbReference type="ARBA" id="ARBA00023204"/>
    </source>
</evidence>
<keyword evidence="6" id="KW-0227">DNA damage</keyword>
<comment type="catalytic activity">
    <reaction evidence="1">
        <text>Hydrolysis of DNA containing ring-opened 7-methylguanine residues, releasing 2,6-diamino-4-hydroxy-5-(N-methyl)formamidopyrimidine.</text>
        <dbReference type="EC" id="3.2.2.23"/>
    </reaction>
</comment>
<dbReference type="AlphaFoldDB" id="A0A1F6WVC1"/>